<proteinExistence type="predicted"/>
<dbReference type="AlphaFoldDB" id="F6GB51"/>
<gene>
    <name evidence="2" type="ordered locus">RSPO_m01619</name>
</gene>
<keyword evidence="2" id="KW-0614">Plasmid</keyword>
<feature type="region of interest" description="Disordered" evidence="1">
    <location>
        <begin position="1"/>
        <end position="39"/>
    </location>
</feature>
<dbReference type="Proteomes" id="UP000007953">
    <property type="component" value="Plasmid megaplasmid"/>
</dbReference>
<dbReference type="KEGG" id="rsn:RSPO_m01619"/>
<accession>F6GB51</accession>
<evidence type="ECO:0000313" key="3">
    <source>
        <dbReference type="Proteomes" id="UP000007953"/>
    </source>
</evidence>
<dbReference type="EMBL" id="CP002820">
    <property type="protein sequence ID" value="AEG72252.1"/>
    <property type="molecule type" value="Genomic_DNA"/>
</dbReference>
<sequence length="39" mass="4269">MGTRGSKMVRTTTPEPDTSFGAIAQWTRSSEVSKAERPN</sequence>
<name>F6GB51_RALS8</name>
<protein>
    <submittedName>
        <fullName evidence="2">Uncharacterized protein</fullName>
    </submittedName>
</protein>
<reference evidence="2 3" key="1">
    <citation type="journal article" date="2011" name="J. Bacteriol.">
        <title>Complete genome sequence of the plant pathogen Ralstonia solanacearum strain Po82.</title>
        <authorList>
            <person name="Xu J."/>
            <person name="Zheng H.J."/>
            <person name="Liu L."/>
            <person name="Pan Z.C."/>
            <person name="Prior P."/>
            <person name="Tang B."/>
            <person name="Xu J.S."/>
            <person name="Zhang H."/>
            <person name="Tian Q."/>
            <person name="Zhang L.Q."/>
            <person name="Feng J."/>
        </authorList>
    </citation>
    <scope>NUCLEOTIDE SEQUENCE [LARGE SCALE GENOMIC DNA]</scope>
    <source>
        <strain evidence="3">Po82</strain>
    </source>
</reference>
<organism evidence="2 3">
    <name type="scientific">Ralstonia solanacearum (strain Po82)</name>
    <dbReference type="NCBI Taxonomy" id="1031711"/>
    <lineage>
        <taxon>Bacteria</taxon>
        <taxon>Pseudomonadati</taxon>
        <taxon>Pseudomonadota</taxon>
        <taxon>Betaproteobacteria</taxon>
        <taxon>Burkholderiales</taxon>
        <taxon>Burkholderiaceae</taxon>
        <taxon>Ralstonia</taxon>
        <taxon>Ralstonia solanacearum species complex</taxon>
    </lineage>
</organism>
<dbReference type="HOGENOM" id="CLU_3315870_0_0_4"/>
<evidence type="ECO:0000313" key="2">
    <source>
        <dbReference type="EMBL" id="AEG72252.1"/>
    </source>
</evidence>
<evidence type="ECO:0000256" key="1">
    <source>
        <dbReference type="SAM" id="MobiDB-lite"/>
    </source>
</evidence>
<geneLocation type="plasmid" evidence="3"/>